<dbReference type="InterPro" id="IPR006268">
    <property type="entry name" value="DAHP_syn_2"/>
</dbReference>
<dbReference type="PANTHER" id="PTHR43018">
    <property type="entry name" value="PHOSPHO-2-DEHYDRO-3-DEOXYHEPTONATE ALDOLASE"/>
    <property type="match status" value="1"/>
</dbReference>
<dbReference type="AlphaFoldDB" id="A0A068NPB1"/>
<dbReference type="EMBL" id="CP007139">
    <property type="protein sequence ID" value="AIE85291.1"/>
    <property type="molecule type" value="Genomic_DNA"/>
</dbReference>
<dbReference type="eggNOG" id="COG2876">
    <property type="taxonomic scope" value="Bacteria"/>
</dbReference>
<evidence type="ECO:0000313" key="5">
    <source>
        <dbReference type="Proteomes" id="UP000027982"/>
    </source>
</evidence>
<evidence type="ECO:0000259" key="3">
    <source>
        <dbReference type="Pfam" id="PF18152"/>
    </source>
</evidence>
<evidence type="ECO:0000313" key="4">
    <source>
        <dbReference type="EMBL" id="AIE85291.1"/>
    </source>
</evidence>
<sequence length="343" mass="36923">MIIVMQLGAPQEQIEAVAETLRARGIEPLILPGEDRCAIGIPASLSSDQRYDLEAMLGAMEGVSKVTQTSHPYKLASREFNREDTVVRVRDVQIGGGTFVVMGGPCSVESMEQFRASAEIVKNSGATILRGGAFKPRTSPYSFQGLAEEGLKIMKQVSDETGLVTISEVMSGDMVPLVAKYIDILQIGARSMQNFPLLIEAGRSGKPVFLKRGPSAPIDEFLLAAEYVLSQGNPNVILCERGIVPLDRTYTRNTLDLAAVPVLKEYTHLPVIVDPSHGTGVARYVAPMAKAAMVAGADGLMIETHPNPKEALSDGSQALTTDKFTKLMDELRSLAGFLGKKMS</sequence>
<dbReference type="GO" id="GO:0009073">
    <property type="term" value="P:aromatic amino acid family biosynthetic process"/>
    <property type="evidence" value="ECO:0007669"/>
    <property type="project" value="InterPro"/>
</dbReference>
<feature type="domain" description="DAHP synthetase I/KDSA" evidence="2">
    <location>
        <begin position="87"/>
        <end position="331"/>
    </location>
</feature>
<dbReference type="InterPro" id="IPR006218">
    <property type="entry name" value="DAHP1/KDSA"/>
</dbReference>
<dbReference type="Pfam" id="PF00793">
    <property type="entry name" value="DAHP_synth_1"/>
    <property type="match status" value="1"/>
</dbReference>
<dbReference type="InterPro" id="IPR013785">
    <property type="entry name" value="Aldolase_TIM"/>
</dbReference>
<dbReference type="HOGENOM" id="CLU_062599_0_0_0"/>
<dbReference type="InterPro" id="IPR052899">
    <property type="entry name" value="Class-I_DAHP_synthase"/>
</dbReference>
<dbReference type="Pfam" id="PF18152">
    <property type="entry name" value="DAHP_snth_FXD"/>
    <property type="match status" value="1"/>
</dbReference>
<dbReference type="STRING" id="661478.OP10G_1923"/>
<dbReference type="NCBIfam" id="TIGR01361">
    <property type="entry name" value="DAHP_synth_Bsub"/>
    <property type="match status" value="1"/>
</dbReference>
<dbReference type="GO" id="GO:0016832">
    <property type="term" value="F:aldehyde-lyase activity"/>
    <property type="evidence" value="ECO:0007669"/>
    <property type="project" value="InterPro"/>
</dbReference>
<reference evidence="4 5" key="1">
    <citation type="journal article" date="2014" name="PLoS ONE">
        <title>The first complete genome sequence of the class fimbriimonadia in the phylum armatimonadetes.</title>
        <authorList>
            <person name="Hu Z.Y."/>
            <person name="Wang Y.Z."/>
            <person name="Im W.T."/>
            <person name="Wang S.Y."/>
            <person name="Zhao G.P."/>
            <person name="Zheng H.J."/>
            <person name="Quan Z.X."/>
        </authorList>
    </citation>
    <scope>NUCLEOTIDE SEQUENCE [LARGE SCALE GENOMIC DNA]</scope>
    <source>
        <strain evidence="4">Gsoil 348</strain>
    </source>
</reference>
<keyword evidence="5" id="KW-1185">Reference proteome</keyword>
<name>A0A068NPB1_FIMGI</name>
<dbReference type="InterPro" id="IPR041071">
    <property type="entry name" value="DAHP_snth_FXD"/>
</dbReference>
<dbReference type="KEGG" id="fgi:OP10G_1923"/>
<dbReference type="Proteomes" id="UP000027982">
    <property type="component" value="Chromosome"/>
</dbReference>
<evidence type="ECO:0000259" key="2">
    <source>
        <dbReference type="Pfam" id="PF00793"/>
    </source>
</evidence>
<dbReference type="Gene3D" id="3.20.20.70">
    <property type="entry name" value="Aldolase class I"/>
    <property type="match status" value="1"/>
</dbReference>
<dbReference type="Gene3D" id="3.30.70.1140">
    <property type="entry name" value="Phospho-2-dehydro-3-deoxyheptonate aldolase, domain 1"/>
    <property type="match status" value="1"/>
</dbReference>
<feature type="domain" description="DAHP synthase ferredoxin-like" evidence="3">
    <location>
        <begin position="1"/>
        <end position="68"/>
    </location>
</feature>
<gene>
    <name evidence="4" type="ORF">OP10G_1923</name>
</gene>
<dbReference type="RefSeq" id="WP_025226128.1">
    <property type="nucleotide sequence ID" value="NZ_CP007139.1"/>
</dbReference>
<organism evidence="4 5">
    <name type="scientific">Fimbriimonas ginsengisoli Gsoil 348</name>
    <dbReference type="NCBI Taxonomy" id="661478"/>
    <lineage>
        <taxon>Bacteria</taxon>
        <taxon>Bacillati</taxon>
        <taxon>Armatimonadota</taxon>
        <taxon>Fimbriimonadia</taxon>
        <taxon>Fimbriimonadales</taxon>
        <taxon>Fimbriimonadaceae</taxon>
        <taxon>Fimbriimonas</taxon>
    </lineage>
</organism>
<proteinExistence type="predicted"/>
<dbReference type="SUPFAM" id="SSF51569">
    <property type="entry name" value="Aldolase"/>
    <property type="match status" value="1"/>
</dbReference>
<keyword evidence="1" id="KW-0808">Transferase</keyword>
<dbReference type="GO" id="GO:0016740">
    <property type="term" value="F:transferase activity"/>
    <property type="evidence" value="ECO:0007669"/>
    <property type="project" value="UniProtKB-KW"/>
</dbReference>
<evidence type="ECO:0000256" key="1">
    <source>
        <dbReference type="ARBA" id="ARBA00022679"/>
    </source>
</evidence>
<accession>A0A068NPB1</accession>
<dbReference type="NCBIfam" id="NF009239">
    <property type="entry name" value="PRK12595.1"/>
    <property type="match status" value="1"/>
</dbReference>
<protein>
    <submittedName>
        <fullName evidence="4">3-deoxy-7-phosphoheptulonate synthase</fullName>
    </submittedName>
</protein>
<dbReference type="PANTHER" id="PTHR43018:SF1">
    <property type="entry name" value="PROTEIN AROA(G)"/>
    <property type="match status" value="1"/>
</dbReference>
<dbReference type="OrthoDB" id="9780456at2"/>
<dbReference type="NCBIfam" id="NF006421">
    <property type="entry name" value="PRK08673.1"/>
    <property type="match status" value="1"/>
</dbReference>